<name>A0A9J6G8C4_HAELO</name>
<proteinExistence type="predicted"/>
<comment type="caution">
    <text evidence="2">The sequence shown here is derived from an EMBL/GenBank/DDBJ whole genome shotgun (WGS) entry which is preliminary data.</text>
</comment>
<dbReference type="EMBL" id="JABSTR010000005">
    <property type="protein sequence ID" value="KAH9370969.1"/>
    <property type="molecule type" value="Genomic_DNA"/>
</dbReference>
<dbReference type="PANTHER" id="PTHR47237">
    <property type="entry name" value="SLL0310 PROTEIN"/>
    <property type="match status" value="1"/>
</dbReference>
<evidence type="ECO:0000259" key="1">
    <source>
        <dbReference type="Pfam" id="PF18014"/>
    </source>
</evidence>
<sequence length="138" mass="15588">MHTRTFVGLCRYDQGLSGVDRSRVMKAHIDEEGSMTQVALKEDGSVAGYSVVHAMTDGSWYFYLLAAESQDLALMLIRNVALCCPSTRKVGVVLVSPLWPNEEESFVVRSLGWKIAQKSVCRFTEHEIKFDYSRIFSM</sequence>
<organism evidence="2 3">
    <name type="scientific">Haemaphysalis longicornis</name>
    <name type="common">Bush tick</name>
    <dbReference type="NCBI Taxonomy" id="44386"/>
    <lineage>
        <taxon>Eukaryota</taxon>
        <taxon>Metazoa</taxon>
        <taxon>Ecdysozoa</taxon>
        <taxon>Arthropoda</taxon>
        <taxon>Chelicerata</taxon>
        <taxon>Arachnida</taxon>
        <taxon>Acari</taxon>
        <taxon>Parasitiformes</taxon>
        <taxon>Ixodida</taxon>
        <taxon>Ixodoidea</taxon>
        <taxon>Ixodidae</taxon>
        <taxon>Haemaphysalinae</taxon>
        <taxon>Haemaphysalis</taxon>
    </lineage>
</organism>
<dbReference type="Pfam" id="PF18014">
    <property type="entry name" value="Acetyltransf_18"/>
    <property type="match status" value="1"/>
</dbReference>
<dbReference type="OrthoDB" id="6481813at2759"/>
<dbReference type="AlphaFoldDB" id="A0A9J6G8C4"/>
<dbReference type="PANTHER" id="PTHR47237:SF1">
    <property type="entry name" value="SLL0310 PROTEIN"/>
    <property type="match status" value="1"/>
</dbReference>
<dbReference type="InterPro" id="IPR052729">
    <property type="entry name" value="Acyl/Acetyltrans_Enzymes"/>
</dbReference>
<dbReference type="InterPro" id="IPR041496">
    <property type="entry name" value="YitH/HolE_GNAT"/>
</dbReference>
<feature type="domain" description="YitH/HolE acetyltransferase (GNAT)" evidence="1">
    <location>
        <begin position="10"/>
        <end position="83"/>
    </location>
</feature>
<evidence type="ECO:0000313" key="3">
    <source>
        <dbReference type="Proteomes" id="UP000821853"/>
    </source>
</evidence>
<keyword evidence="3" id="KW-1185">Reference proteome</keyword>
<protein>
    <recommendedName>
        <fullName evidence="1">YitH/HolE acetyltransferase (GNAT) domain-containing protein</fullName>
    </recommendedName>
</protein>
<dbReference type="Proteomes" id="UP000821853">
    <property type="component" value="Chromosome 3"/>
</dbReference>
<evidence type="ECO:0000313" key="2">
    <source>
        <dbReference type="EMBL" id="KAH9370969.1"/>
    </source>
</evidence>
<gene>
    <name evidence="2" type="ORF">HPB48_019104</name>
</gene>
<accession>A0A9J6G8C4</accession>
<reference evidence="2 3" key="1">
    <citation type="journal article" date="2020" name="Cell">
        <title>Large-Scale Comparative Analyses of Tick Genomes Elucidate Their Genetic Diversity and Vector Capacities.</title>
        <authorList>
            <consortium name="Tick Genome and Microbiome Consortium (TIGMIC)"/>
            <person name="Jia N."/>
            <person name="Wang J."/>
            <person name="Shi W."/>
            <person name="Du L."/>
            <person name="Sun Y."/>
            <person name="Zhan W."/>
            <person name="Jiang J.F."/>
            <person name="Wang Q."/>
            <person name="Zhang B."/>
            <person name="Ji P."/>
            <person name="Bell-Sakyi L."/>
            <person name="Cui X.M."/>
            <person name="Yuan T.T."/>
            <person name="Jiang B.G."/>
            <person name="Yang W.F."/>
            <person name="Lam T.T."/>
            <person name="Chang Q.C."/>
            <person name="Ding S.J."/>
            <person name="Wang X.J."/>
            <person name="Zhu J.G."/>
            <person name="Ruan X.D."/>
            <person name="Zhao L."/>
            <person name="Wei J.T."/>
            <person name="Ye R.Z."/>
            <person name="Que T.C."/>
            <person name="Du C.H."/>
            <person name="Zhou Y.H."/>
            <person name="Cheng J.X."/>
            <person name="Dai P.F."/>
            <person name="Guo W.B."/>
            <person name="Han X.H."/>
            <person name="Huang E.J."/>
            <person name="Li L.F."/>
            <person name="Wei W."/>
            <person name="Gao Y.C."/>
            <person name="Liu J.Z."/>
            <person name="Shao H.Z."/>
            <person name="Wang X."/>
            <person name="Wang C.C."/>
            <person name="Yang T.C."/>
            <person name="Huo Q.B."/>
            <person name="Li W."/>
            <person name="Chen H.Y."/>
            <person name="Chen S.E."/>
            <person name="Zhou L.G."/>
            <person name="Ni X.B."/>
            <person name="Tian J.H."/>
            <person name="Sheng Y."/>
            <person name="Liu T."/>
            <person name="Pan Y.S."/>
            <person name="Xia L.Y."/>
            <person name="Li J."/>
            <person name="Zhao F."/>
            <person name="Cao W.C."/>
        </authorList>
    </citation>
    <scope>NUCLEOTIDE SEQUENCE [LARGE SCALE GENOMIC DNA]</scope>
    <source>
        <strain evidence="2">HaeL-2018</strain>
    </source>
</reference>
<dbReference type="VEuPathDB" id="VectorBase:HLOH_062288"/>